<feature type="compositionally biased region" description="Polar residues" evidence="2">
    <location>
        <begin position="538"/>
        <end position="553"/>
    </location>
</feature>
<feature type="region of interest" description="Disordered" evidence="2">
    <location>
        <begin position="71"/>
        <end position="90"/>
    </location>
</feature>
<dbReference type="EMBL" id="CAMXCT030001101">
    <property type="protein sequence ID" value="CAL4773977.1"/>
    <property type="molecule type" value="Genomic_DNA"/>
</dbReference>
<dbReference type="OrthoDB" id="407509at2759"/>
<reference evidence="3" key="1">
    <citation type="submission" date="2022-10" db="EMBL/GenBank/DDBJ databases">
        <authorList>
            <person name="Chen Y."/>
            <person name="Dougan E. K."/>
            <person name="Chan C."/>
            <person name="Rhodes N."/>
            <person name="Thang M."/>
        </authorList>
    </citation>
    <scope>NUCLEOTIDE SEQUENCE</scope>
</reference>
<feature type="coiled-coil region" evidence="1">
    <location>
        <begin position="1399"/>
        <end position="1451"/>
    </location>
</feature>
<dbReference type="SUPFAM" id="SSF56219">
    <property type="entry name" value="DNase I-like"/>
    <property type="match status" value="1"/>
</dbReference>
<feature type="region of interest" description="Disordered" evidence="2">
    <location>
        <begin position="528"/>
        <end position="553"/>
    </location>
</feature>
<feature type="region of interest" description="Disordered" evidence="2">
    <location>
        <begin position="1334"/>
        <end position="1357"/>
    </location>
</feature>
<sequence>MDIMQTMAMELLWARDKLLGISKHTPSNEIFAKAIQQWGQVPALPAQVPADHIKRDQEVDKTHATQTKSCSAAHSMSEAGVGRNFTSDPTSHALTQMTASDKHSFQQAGTAAFCATEAGVGVQSNAKHDQIEPEPTASEAGWISKLKTKPGLTNSVSANQMQPSHLDAAAICPPECEPRGQADHASTRAKCPTSGQPSKAADITRPVHPMNTSVEAAFCASEAGQVDQALCNGLFPLKSDVVSQVGPTANAMVGIAAPACGHRDELTRPNTALPSQPLPLPRPGCGGMPLNEIIPAPARFAHDTQRDDRAPGTTLTWKANDAAIQVIHPCLPPANRHTKDCAAALQMPRATPEYPDGHDERSTDVPGDRLNGPLSCMSPPTLFHAKPLPRLGCGGPSQYNESCSPLEFGHIEPKVPSHAEPIDRSQQSYARSATQVNAHDGAIHEDPIEDCQPDPWLLALQQRSKNAMHLTHDNEESPVHGEWVKVSEPCHAIAEAEAEVNEYPCVVSQVHKRTLDNAGVAQAKYRKLEEQNHEDSTKAPSESSSTKQSLEAMQSNISPYETPSQEELDLAILSHLEQLEASEPGPTQLDPKDHCKVAEPEFQASQHDGERENVANALPEFYVNVVLPGQTIYQHATEPKSTAACLAIATSKLGLIQQPIRVSTAMGTQVSQHQVLKQNHFLLLEENHQVTQFSCPKSSQQMHLPQVAGMSREVALWQQKGWVAVDEMKYYMHMLESYHPSSTFGVVELPNNPDRDAMVVSTIIKALTRAHLDLNSQVKAIAFLSDNHWIPCFVEAKGDEAHVHLPPEEQDWVVEAFAKVVEEHEVRFHTSKVPHAFPADCGFQAVGWLLAKLMGDDTTQPFTVRQACQWRSLCHQNMVHTGKAFDTVKHLAMGGALHAKEQLQQLVVAHGVNPGRGAECSEQLIKALGIKQVQQILLSPKPWMDLKAKASLHQPPIRVVTAEELHEAVQARLKDPKQVGKKQNKIKSQKATKTMQLKADQLAIPMAVFRQEDGQEIGQIQANQIGPNAMGVVLVNIHEVPAKCLATNEPMIVSIAVLQIGAQKVVRNLPTNCLEVPEVSHQVIRVQIYKDQCKAKWEELIQKPVKHLLNMSPFTEVASSAILDVWDRQCMTARMMKVPVQEAQLFMVNLRVESEAVETILKANGEDGRFYELRRHDGRQPDETQQVVWLPGKTFAEAQVIQRASKIETALVRQGDRYGLRTDHNKAEELHKLHRPDLVYIPGADLKKYKVGPMPFGTTKQSLVHVFQKWDWCARPVGPIGQTGDRSGIMWNVQAATDPTHWVFQMAHGDVLVSPEEKVTTPIHAKPTILASSKTIHSLQSKSKDNAKEDPWLHDDPWKQPTGAATREIPVGQIASIQANVEKAVLAKMKTVGADDDMNGSQDHRIEALEQRLERLSTQVSHQQQEQLQHNQQVQSQMMNLDHKIDQQQNAFQAVLDTKLEQQMARIEQLFAKRPRMGPGHNALGNFWGVVYGHAAQAETLATKAKTDKICQHVTTRLLQHSHGLRFIAGDFNQPDGALPSMQQWKEAGWVNAQQWALERLNKPIEVTCKNKTTKDHVYLSPELAMYLKDVEVQHHWFPDHAVLIVKFHPLGRPPMIPIWRQPKPMPWDDIPAEALTQKYTSAEPKPDASAEFVRICTSVETAAAMVLQDKGRCIPPQSMGRAQTTEVRWKQEYSAPPRAPRHGEYQPGFHGLNVQHARWLRQYRRLLNMTRITEPATDKARTHRANLWNSIVLATGFSPSFQLWWFQAYGQWLNPAVAPPTDVVIQMCGSFHEHLQAFEKALNQHRMNTAKQRRMDDPMVIFKDLKQPAAQPVQMLLNKPAATVTAVDQPDQAVEVVGDKIYQDQYVGELTELFRQFGQEWTKRSLAPYAQKVRALVAKAWPSCLHGVASVHMADDHFDKLRTGALQGLGEHSSGTSPAIHLSLIEGPLADPQFQALWQTVQMYREHNQTDDCTSFCMKELHYTRKTYVPRPGPMSVLLNRLHQVAWSWTQGTEFLDHAMQVIDLRNCPVQELKGRLTEAWQMRIQGIASSRKTFQGMQWMNVPLTMAGTRHLPAEDKALLRVCLNGTFFTADRKKHQKGQGDTSCKHCGLPDSQVHRHWLCAAFTSCRTVSETQATEVAQMMPCISAHGWMPEPPSLQPFRRELAKIPDETKSFLVPPATTDVVYAFTDGSCLAPTCALSKLATWGVVIAMPDMATFWPLASGVVKGRVQTALRGEITAATSACWYAVQDVASAENEYEEWACRGNAVGRQAVRAPTATTVDKQHVERITQEEVAEANLAIPKVEDLPAKYSFPHAAELLNWIAQLTDPSEPVKCISWFQMNILYEHQTGHTGVRHVTKRKVWVDGMHDTKAVDFVRRTKYLSSWIQGVWSHFGRPLKLLHLRPHSCVVQFWTQCIALKLRSGLVQMADDILQEAQGKVNSVRSLRNL</sequence>
<organism evidence="3">
    <name type="scientific">Cladocopium goreaui</name>
    <dbReference type="NCBI Taxonomy" id="2562237"/>
    <lineage>
        <taxon>Eukaryota</taxon>
        <taxon>Sar</taxon>
        <taxon>Alveolata</taxon>
        <taxon>Dinophyceae</taxon>
        <taxon>Suessiales</taxon>
        <taxon>Symbiodiniaceae</taxon>
        <taxon>Cladocopium</taxon>
    </lineage>
</organism>
<comment type="caution">
    <text evidence="3">The sequence shown here is derived from an EMBL/GenBank/DDBJ whole genome shotgun (WGS) entry which is preliminary data.</text>
</comment>
<keyword evidence="1" id="KW-0175">Coiled coil</keyword>
<proteinExistence type="predicted"/>
<evidence type="ECO:0000256" key="2">
    <source>
        <dbReference type="SAM" id="MobiDB-lite"/>
    </source>
</evidence>
<name>A0A9P1C8C9_9DINO</name>
<protein>
    <submittedName>
        <fullName evidence="3">Uncharacterized protein</fullName>
    </submittedName>
</protein>
<dbReference type="EMBL" id="CAMXCT010001101">
    <property type="protein sequence ID" value="CAI3986665.1"/>
    <property type="molecule type" value="Genomic_DNA"/>
</dbReference>
<accession>A0A9P1C8C9</accession>
<evidence type="ECO:0000313" key="4">
    <source>
        <dbReference type="EMBL" id="CAL4773977.1"/>
    </source>
</evidence>
<evidence type="ECO:0000256" key="1">
    <source>
        <dbReference type="SAM" id="Coils"/>
    </source>
</evidence>
<dbReference type="EMBL" id="CAMXCT020001101">
    <property type="protein sequence ID" value="CAL1140040.1"/>
    <property type="molecule type" value="Genomic_DNA"/>
</dbReference>
<dbReference type="InterPro" id="IPR036691">
    <property type="entry name" value="Endo/exonu/phosph_ase_sf"/>
</dbReference>
<evidence type="ECO:0000313" key="5">
    <source>
        <dbReference type="Proteomes" id="UP001152797"/>
    </source>
</evidence>
<keyword evidence="5" id="KW-1185">Reference proteome</keyword>
<evidence type="ECO:0000313" key="3">
    <source>
        <dbReference type="EMBL" id="CAI3986665.1"/>
    </source>
</evidence>
<dbReference type="Proteomes" id="UP001152797">
    <property type="component" value="Unassembled WGS sequence"/>
</dbReference>
<feature type="region of interest" description="Disordered" evidence="2">
    <location>
        <begin position="178"/>
        <end position="204"/>
    </location>
</feature>
<gene>
    <name evidence="3" type="ORF">C1SCF055_LOCUS14006</name>
</gene>
<feature type="compositionally biased region" description="Basic and acidic residues" evidence="2">
    <location>
        <begin position="1342"/>
        <end position="1357"/>
    </location>
</feature>
<feature type="compositionally biased region" description="Basic and acidic residues" evidence="2">
    <location>
        <begin position="528"/>
        <end position="537"/>
    </location>
</feature>
<reference evidence="4 5" key="2">
    <citation type="submission" date="2024-05" db="EMBL/GenBank/DDBJ databases">
        <authorList>
            <person name="Chen Y."/>
            <person name="Shah S."/>
            <person name="Dougan E. K."/>
            <person name="Thang M."/>
            <person name="Chan C."/>
        </authorList>
    </citation>
    <scope>NUCLEOTIDE SEQUENCE [LARGE SCALE GENOMIC DNA]</scope>
</reference>